<gene>
    <name evidence="2" type="ORF">PtA15_5A840</name>
</gene>
<feature type="region of interest" description="Disordered" evidence="1">
    <location>
        <begin position="109"/>
        <end position="172"/>
    </location>
</feature>
<dbReference type="PANTHER" id="PTHR33096:SF1">
    <property type="entry name" value="CXC1-LIKE CYSTEINE CLUSTER ASSOCIATED WITH KDZ TRANSPOSASES DOMAIN-CONTAINING PROTEIN"/>
    <property type="match status" value="1"/>
</dbReference>
<dbReference type="RefSeq" id="XP_053020820.1">
    <property type="nucleotide sequence ID" value="XM_053169644.1"/>
</dbReference>
<evidence type="ECO:0000313" key="2">
    <source>
        <dbReference type="EMBL" id="WAQ85265.1"/>
    </source>
</evidence>
<evidence type="ECO:0000313" key="3">
    <source>
        <dbReference type="Proteomes" id="UP001164743"/>
    </source>
</evidence>
<dbReference type="GeneID" id="77810539"/>
<name>A0ABY7CN92_9BASI</name>
<dbReference type="EMBL" id="CP110425">
    <property type="protein sequence ID" value="WAQ85265.1"/>
    <property type="molecule type" value="Genomic_DNA"/>
</dbReference>
<evidence type="ECO:0000256" key="1">
    <source>
        <dbReference type="SAM" id="MobiDB-lite"/>
    </source>
</evidence>
<accession>A0ABY7CN92</accession>
<feature type="compositionally biased region" description="Acidic residues" evidence="1">
    <location>
        <begin position="156"/>
        <end position="172"/>
    </location>
</feature>
<protein>
    <submittedName>
        <fullName evidence="2">Uncharacterized protein</fullName>
    </submittedName>
</protein>
<reference evidence="2" key="1">
    <citation type="submission" date="2022-10" db="EMBL/GenBank/DDBJ databases">
        <title>Puccinia triticina Genome sequencing and assembly.</title>
        <authorList>
            <person name="Li C."/>
        </authorList>
    </citation>
    <scope>NUCLEOTIDE SEQUENCE</scope>
    <source>
        <strain evidence="2">Pt15</strain>
    </source>
</reference>
<keyword evidence="3" id="KW-1185">Reference proteome</keyword>
<dbReference type="Proteomes" id="UP001164743">
    <property type="component" value="Chromosome 5A"/>
</dbReference>
<organism evidence="2 3">
    <name type="scientific">Puccinia triticina</name>
    <dbReference type="NCBI Taxonomy" id="208348"/>
    <lineage>
        <taxon>Eukaryota</taxon>
        <taxon>Fungi</taxon>
        <taxon>Dikarya</taxon>
        <taxon>Basidiomycota</taxon>
        <taxon>Pucciniomycotina</taxon>
        <taxon>Pucciniomycetes</taxon>
        <taxon>Pucciniales</taxon>
        <taxon>Pucciniaceae</taxon>
        <taxon>Puccinia</taxon>
    </lineage>
</organism>
<dbReference type="PANTHER" id="PTHR33096">
    <property type="entry name" value="CXC2 DOMAIN-CONTAINING PROTEIN"/>
    <property type="match status" value="1"/>
</dbReference>
<proteinExistence type="predicted"/>
<sequence length="172" mass="19489">MGWAISHYDHLRECIMYIQTRVHQLEEGAEVELDHIDGLTLENCSREEKIRLINCELKSILYDHGLLVQDWSADVAWLWHWCEQMDNGDCGDLPERWATLLDQITVDQQSRGHRRAEDGATGVVDTDEEEAVLGVHVDDGEGGNRAQPENPNAGDGGDEMGDEDVEEGWEDF</sequence>